<name>A0ABS6E1S2_9FIRM</name>
<evidence type="ECO:0000259" key="1">
    <source>
        <dbReference type="Pfam" id="PF00534"/>
    </source>
</evidence>
<organism evidence="3 4">
    <name type="scientific">Intestinibacter bartlettii</name>
    <dbReference type="NCBI Taxonomy" id="261299"/>
    <lineage>
        <taxon>Bacteria</taxon>
        <taxon>Bacillati</taxon>
        <taxon>Bacillota</taxon>
        <taxon>Clostridia</taxon>
        <taxon>Peptostreptococcales</taxon>
        <taxon>Peptostreptococcaceae</taxon>
        <taxon>Intestinibacter</taxon>
    </lineage>
</organism>
<accession>A0ABS6E1S2</accession>
<dbReference type="RefSeq" id="WP_216572067.1">
    <property type="nucleotide sequence ID" value="NZ_JAHLOQ010000054.1"/>
</dbReference>
<dbReference type="PANTHER" id="PTHR45947:SF3">
    <property type="entry name" value="SULFOQUINOVOSYL TRANSFERASE SQD2"/>
    <property type="match status" value="1"/>
</dbReference>
<dbReference type="Proteomes" id="UP001196301">
    <property type="component" value="Unassembled WGS sequence"/>
</dbReference>
<reference evidence="3 4" key="1">
    <citation type="submission" date="2021-06" db="EMBL/GenBank/DDBJ databases">
        <authorList>
            <person name="Sun Q."/>
            <person name="Li D."/>
        </authorList>
    </citation>
    <scope>NUCLEOTIDE SEQUENCE [LARGE SCALE GENOMIC DNA]</scope>
    <source>
        <strain evidence="3 4">N19</strain>
    </source>
</reference>
<feature type="domain" description="Glycosyltransferase subfamily 4-like N-terminal" evidence="2">
    <location>
        <begin position="17"/>
        <end position="172"/>
    </location>
</feature>
<proteinExistence type="predicted"/>
<dbReference type="Pfam" id="PF13439">
    <property type="entry name" value="Glyco_transf_4"/>
    <property type="match status" value="1"/>
</dbReference>
<dbReference type="CDD" id="cd03812">
    <property type="entry name" value="GT4_CapH-like"/>
    <property type="match status" value="1"/>
</dbReference>
<evidence type="ECO:0000313" key="4">
    <source>
        <dbReference type="Proteomes" id="UP001196301"/>
    </source>
</evidence>
<comment type="caution">
    <text evidence="3">The sequence shown here is derived from an EMBL/GenBank/DDBJ whole genome shotgun (WGS) entry which is preliminary data.</text>
</comment>
<evidence type="ECO:0000259" key="2">
    <source>
        <dbReference type="Pfam" id="PF13439"/>
    </source>
</evidence>
<feature type="domain" description="Glycosyl transferase family 1" evidence="1">
    <location>
        <begin position="183"/>
        <end position="332"/>
    </location>
</feature>
<gene>
    <name evidence="3" type="ORF">KQI20_13185</name>
</gene>
<evidence type="ECO:0000313" key="3">
    <source>
        <dbReference type="EMBL" id="MBU5337396.1"/>
    </source>
</evidence>
<dbReference type="PANTHER" id="PTHR45947">
    <property type="entry name" value="SULFOQUINOVOSYL TRANSFERASE SQD2"/>
    <property type="match status" value="1"/>
</dbReference>
<dbReference type="InterPro" id="IPR050194">
    <property type="entry name" value="Glycosyltransferase_grp1"/>
</dbReference>
<dbReference type="Pfam" id="PF00534">
    <property type="entry name" value="Glycos_transf_1"/>
    <property type="match status" value="1"/>
</dbReference>
<protein>
    <submittedName>
        <fullName evidence="3">Glycosyltransferase family 1 protein</fullName>
    </submittedName>
</protein>
<dbReference type="InterPro" id="IPR028098">
    <property type="entry name" value="Glyco_trans_4-like_N"/>
</dbReference>
<sequence length="365" mass="42140">MSEPIRVLQVVTYMGRGGLETMLMNYYRNIDRNKVQFDFLTHRDERWDYDDEIESLGGKIYHLPKLNPFSKSYLNALDKFFKEHKEYQIVHCHQDCLSGVVLKVAKKNGVRFTIAHAHSASQDKNFKYLIKVLAKKNIKRYSDKMFACGEEAGRWMFETDDFEVLNNAIDTDLYIYNKDKADKVKKEFGIENKFVVGHVGRFNYPKNHKFIIDVFNEVQKVREDSVLMLVGDGDLRPEIEQKVQDLGLSDKVIFTGVRSDVDDLMQGMDVFLFPSLYEGLGIVLIEAQAAGLKCIISDTIPKDGVLTDDVTSISLNETPVAWANEILKYQEFKRSNNKEIIKKANYDIKNNAKTLEHFYIENARG</sequence>
<keyword evidence="4" id="KW-1185">Reference proteome</keyword>
<dbReference type="InterPro" id="IPR001296">
    <property type="entry name" value="Glyco_trans_1"/>
</dbReference>
<dbReference type="EMBL" id="JAHLOQ010000054">
    <property type="protein sequence ID" value="MBU5337396.1"/>
    <property type="molecule type" value="Genomic_DNA"/>
</dbReference>